<keyword evidence="2" id="KW-0597">Phosphoprotein</keyword>
<keyword evidence="5 8" id="KW-0472">Membrane</keyword>
<dbReference type="AlphaFoldDB" id="F0WEJ5"/>
<evidence type="ECO:0000256" key="4">
    <source>
        <dbReference type="ARBA" id="ARBA00022989"/>
    </source>
</evidence>
<dbReference type="InterPro" id="IPR044780">
    <property type="entry name" value="Heh2/Src1"/>
</dbReference>
<feature type="compositionally biased region" description="Polar residues" evidence="7">
    <location>
        <begin position="12"/>
        <end position="22"/>
    </location>
</feature>
<keyword evidence="6" id="KW-0539">Nucleus</keyword>
<gene>
    <name evidence="10" type="primary">AlNc14C75G5046</name>
    <name evidence="11" type="synonym">AlNc14C171G8010</name>
    <name evidence="10" type="ORF">ALNC14_057700</name>
    <name evidence="11" type="ORF">ALNC14_090200</name>
</gene>
<proteinExistence type="predicted"/>
<feature type="compositionally biased region" description="Basic and acidic residues" evidence="7">
    <location>
        <begin position="1"/>
        <end position="11"/>
    </location>
</feature>
<evidence type="ECO:0000256" key="5">
    <source>
        <dbReference type="ARBA" id="ARBA00023136"/>
    </source>
</evidence>
<dbReference type="InterPro" id="IPR018996">
    <property type="entry name" value="Man1/Src1-like_C"/>
</dbReference>
<feature type="region of interest" description="Disordered" evidence="7">
    <location>
        <begin position="65"/>
        <end position="142"/>
    </location>
</feature>
<protein>
    <submittedName>
        <fullName evidence="11">Uncharacterized protein AlNc14C171G8010</fullName>
    </submittedName>
    <submittedName>
        <fullName evidence="10">Uncharacterized protein AlNc14C75G5046</fullName>
    </submittedName>
</protein>
<keyword evidence="4 8" id="KW-1133">Transmembrane helix</keyword>
<dbReference type="InterPro" id="IPR041885">
    <property type="entry name" value="MAN1_winged_helix_dom"/>
</dbReference>
<accession>F0WEJ5</accession>
<feature type="transmembrane region" description="Helical" evidence="8">
    <location>
        <begin position="193"/>
        <end position="217"/>
    </location>
</feature>
<evidence type="ECO:0000256" key="1">
    <source>
        <dbReference type="ARBA" id="ARBA00004540"/>
    </source>
</evidence>
<feature type="domain" description="Man1/Src1-like C-terminal" evidence="9">
    <location>
        <begin position="245"/>
        <end position="539"/>
    </location>
</feature>
<sequence>MRHGFYERIQSRTDGNNDSMSFPYQDMRTPGQDGEMIGAETVEGKEILSTLLATSTPRFGRKFQSERRRAENNGNGIEARILTYSSSDSDSAERENYSFSRPLPSRSDYRHLSTPQYVEHPGYDTNETGLDRGSTDTRNNWDESTVKSSHRLRFRNIPEKVDPEDSDNDKAIHGGTENSQEPLHWQELQGLTWIHLVTWFIFAFLCACAAAVLYSVMDTYWVPALPYCSSKESDYAYLLADDSDKSTSSDSLSSWALQLYQEDATCRRCPLYGVCENGHLRACVLPFELKNGACTKSDVIEHEFQLVAGSIRHLLIRQVSIDTCNISLTDFLWDIDNARRKAAENATSVSLHSIERYIRKRVKELSSEVFAHRNDASPVSLTSLPSKYVVRRALDLAISELNGVTVQSNENVVIIPKTLAPLVCRGKLHVFACLKLIVTTIIFLLILALIRQRWALNQSNRALVERLWKEVRACLMARAAEADTKNKYVKLVEPYCPVNHIRDILYDSELLTQGKKRWLQNVIWPRVVHLVEADSHILKSRAM</sequence>
<dbReference type="PANTHER" id="PTHR47808:SF2">
    <property type="entry name" value="LEM DOMAIN-CONTAINING PROTEIN 2"/>
    <property type="match status" value="1"/>
</dbReference>
<organism evidence="10">
    <name type="scientific">Albugo laibachii Nc14</name>
    <dbReference type="NCBI Taxonomy" id="890382"/>
    <lineage>
        <taxon>Eukaryota</taxon>
        <taxon>Sar</taxon>
        <taxon>Stramenopiles</taxon>
        <taxon>Oomycota</taxon>
        <taxon>Peronosporomycetes</taxon>
        <taxon>Albuginales</taxon>
        <taxon>Albuginaceae</taxon>
        <taxon>Albugo</taxon>
    </lineage>
</organism>
<evidence type="ECO:0000256" key="6">
    <source>
        <dbReference type="ARBA" id="ARBA00023242"/>
    </source>
</evidence>
<dbReference type="EMBL" id="FR824120">
    <property type="protein sequence ID" value="CCA19627.1"/>
    <property type="molecule type" value="Genomic_DNA"/>
</dbReference>
<dbReference type="GO" id="GO:0071763">
    <property type="term" value="P:nuclear membrane organization"/>
    <property type="evidence" value="ECO:0007669"/>
    <property type="project" value="TreeGrafter"/>
</dbReference>
<dbReference type="GO" id="GO:0005783">
    <property type="term" value="C:endoplasmic reticulum"/>
    <property type="evidence" value="ECO:0007669"/>
    <property type="project" value="TreeGrafter"/>
</dbReference>
<reference evidence="10" key="1">
    <citation type="journal article" date="2011" name="PLoS Biol.">
        <title>Gene gain and loss during evolution of obligate parasitism in the white rust pathogen of Arabidopsis thaliana.</title>
        <authorList>
            <person name="Kemen E."/>
            <person name="Gardiner A."/>
            <person name="Schultz-Larsen T."/>
            <person name="Kemen A.C."/>
            <person name="Balmuth A.L."/>
            <person name="Robert-Seilaniantz A."/>
            <person name="Bailey K."/>
            <person name="Holub E."/>
            <person name="Studholme D.J."/>
            <person name="Maclean D."/>
            <person name="Jones J.D."/>
        </authorList>
    </citation>
    <scope>NUCLEOTIDE SEQUENCE</scope>
</reference>
<dbReference type="HOGENOM" id="CLU_025176_0_0_1"/>
<dbReference type="EMBL" id="FR824216">
    <property type="protein sequence ID" value="CCA22877.1"/>
    <property type="molecule type" value="Genomic_DNA"/>
</dbReference>
<evidence type="ECO:0000256" key="2">
    <source>
        <dbReference type="ARBA" id="ARBA00022553"/>
    </source>
</evidence>
<keyword evidence="3 8" id="KW-0812">Transmembrane</keyword>
<feature type="transmembrane region" description="Helical" evidence="8">
    <location>
        <begin position="428"/>
        <end position="450"/>
    </location>
</feature>
<feature type="region of interest" description="Disordered" evidence="7">
    <location>
        <begin position="1"/>
        <end position="23"/>
    </location>
</feature>
<dbReference type="PANTHER" id="PTHR47808">
    <property type="entry name" value="INNER NUCLEAR MEMBRANE PROTEIN HEH2-RELATED"/>
    <property type="match status" value="1"/>
</dbReference>
<dbReference type="GO" id="GO:0005637">
    <property type="term" value="C:nuclear inner membrane"/>
    <property type="evidence" value="ECO:0007669"/>
    <property type="project" value="UniProtKB-SubCell"/>
</dbReference>
<dbReference type="Pfam" id="PF09402">
    <property type="entry name" value="MSC"/>
    <property type="match status" value="1"/>
</dbReference>
<evidence type="ECO:0000313" key="11">
    <source>
        <dbReference type="EMBL" id="CCA22877.1"/>
    </source>
</evidence>
<dbReference type="GO" id="GO:0034399">
    <property type="term" value="C:nuclear periphery"/>
    <property type="evidence" value="ECO:0007669"/>
    <property type="project" value="TreeGrafter"/>
</dbReference>
<evidence type="ECO:0000256" key="7">
    <source>
        <dbReference type="SAM" id="MobiDB-lite"/>
    </source>
</evidence>
<comment type="subcellular location">
    <subcellularLocation>
        <location evidence="1">Nucleus inner membrane</location>
    </subcellularLocation>
</comment>
<evidence type="ECO:0000256" key="8">
    <source>
        <dbReference type="SAM" id="Phobius"/>
    </source>
</evidence>
<evidence type="ECO:0000259" key="9">
    <source>
        <dbReference type="Pfam" id="PF09402"/>
    </source>
</evidence>
<name>F0WEJ5_9STRA</name>
<evidence type="ECO:0000256" key="3">
    <source>
        <dbReference type="ARBA" id="ARBA00022692"/>
    </source>
</evidence>
<dbReference type="Gene3D" id="1.10.10.1180">
    <property type="entry name" value="MAN1, winged-helix domain"/>
    <property type="match status" value="1"/>
</dbReference>
<evidence type="ECO:0000313" key="10">
    <source>
        <dbReference type="EMBL" id="CCA19627.1"/>
    </source>
</evidence>
<dbReference type="GO" id="GO:0003682">
    <property type="term" value="F:chromatin binding"/>
    <property type="evidence" value="ECO:0007669"/>
    <property type="project" value="InterPro"/>
</dbReference>
<reference evidence="10" key="2">
    <citation type="submission" date="2011-02" db="EMBL/GenBank/DDBJ databases">
        <authorList>
            <person name="MacLean D."/>
        </authorList>
    </citation>
    <scope>NUCLEOTIDE SEQUENCE</scope>
</reference>
<feature type="compositionally biased region" description="Basic and acidic residues" evidence="7">
    <location>
        <begin position="129"/>
        <end position="142"/>
    </location>
</feature>